<gene>
    <name evidence="2" type="ORF">PCOR1329_LOCUS40329</name>
</gene>
<name>A0ABN9TLW2_9DINO</name>
<reference evidence="2" key="1">
    <citation type="submission" date="2023-10" db="EMBL/GenBank/DDBJ databases">
        <authorList>
            <person name="Chen Y."/>
            <person name="Shah S."/>
            <person name="Dougan E. K."/>
            <person name="Thang M."/>
            <person name="Chan C."/>
        </authorList>
    </citation>
    <scope>NUCLEOTIDE SEQUENCE [LARGE SCALE GENOMIC DNA]</scope>
</reference>
<accession>A0ABN9TLW2</accession>
<comment type="caution">
    <text evidence="2">The sequence shown here is derived from an EMBL/GenBank/DDBJ whole genome shotgun (WGS) entry which is preliminary data.</text>
</comment>
<proteinExistence type="predicted"/>
<evidence type="ECO:0000313" key="3">
    <source>
        <dbReference type="Proteomes" id="UP001189429"/>
    </source>
</evidence>
<keyword evidence="3" id="KW-1185">Reference proteome</keyword>
<feature type="compositionally biased region" description="Low complexity" evidence="1">
    <location>
        <begin position="39"/>
        <end position="48"/>
    </location>
</feature>
<protein>
    <submittedName>
        <fullName evidence="2">Uncharacterized protein</fullName>
    </submittedName>
</protein>
<evidence type="ECO:0000313" key="2">
    <source>
        <dbReference type="EMBL" id="CAK0846985.1"/>
    </source>
</evidence>
<sequence length="244" mass="26484">MSPRGALLCYAVSLAMASRLRAPEHATNTLSGSHSKKLNASNASSPRNAAHHTNAAQNLTDAQKVKKLQDGLRSIQRVQALFAGGNSGTRAMGAEKFAEGALTEELSSKDSAIWAVIDAMVNSTQKVAAEMVGKSRDQQKKIMQSLEAELDSKAVVLRNVTNDAGRRQVVQDEEYVLGLLNMHANQWSMGKQLETVKKFMAASPKLTELYKHHNANQSLAMQLAALMDSKVAAHMFLQLADDLQ</sequence>
<dbReference type="EMBL" id="CAUYUJ010014860">
    <property type="protein sequence ID" value="CAK0846985.1"/>
    <property type="molecule type" value="Genomic_DNA"/>
</dbReference>
<dbReference type="Proteomes" id="UP001189429">
    <property type="component" value="Unassembled WGS sequence"/>
</dbReference>
<feature type="region of interest" description="Disordered" evidence="1">
    <location>
        <begin position="26"/>
        <end position="50"/>
    </location>
</feature>
<organism evidence="2 3">
    <name type="scientific">Prorocentrum cordatum</name>
    <dbReference type="NCBI Taxonomy" id="2364126"/>
    <lineage>
        <taxon>Eukaryota</taxon>
        <taxon>Sar</taxon>
        <taxon>Alveolata</taxon>
        <taxon>Dinophyceae</taxon>
        <taxon>Prorocentrales</taxon>
        <taxon>Prorocentraceae</taxon>
        <taxon>Prorocentrum</taxon>
    </lineage>
</organism>
<evidence type="ECO:0000256" key="1">
    <source>
        <dbReference type="SAM" id="MobiDB-lite"/>
    </source>
</evidence>